<feature type="transmembrane region" description="Helical" evidence="1">
    <location>
        <begin position="113"/>
        <end position="137"/>
    </location>
</feature>
<feature type="transmembrane region" description="Helical" evidence="1">
    <location>
        <begin position="487"/>
        <end position="508"/>
    </location>
</feature>
<protein>
    <recommendedName>
        <fullName evidence="4">ABC transporter permease</fullName>
    </recommendedName>
</protein>
<keyword evidence="1" id="KW-1133">Transmembrane helix</keyword>
<keyword evidence="1" id="KW-0472">Membrane</keyword>
<keyword evidence="1" id="KW-0812">Transmembrane</keyword>
<evidence type="ECO:0000313" key="3">
    <source>
        <dbReference type="Proteomes" id="UP001551675"/>
    </source>
</evidence>
<dbReference type="Proteomes" id="UP001551675">
    <property type="component" value="Unassembled WGS sequence"/>
</dbReference>
<dbReference type="PROSITE" id="PS51257">
    <property type="entry name" value="PROKAR_LIPOPROTEIN"/>
    <property type="match status" value="1"/>
</dbReference>
<feature type="transmembrane region" description="Helical" evidence="1">
    <location>
        <begin position="21"/>
        <end position="39"/>
    </location>
</feature>
<reference evidence="2 3" key="1">
    <citation type="submission" date="2024-06" db="EMBL/GenBank/DDBJ databases">
        <title>The Natural Products Discovery Center: Release of the First 8490 Sequenced Strains for Exploring Actinobacteria Biosynthetic Diversity.</title>
        <authorList>
            <person name="Kalkreuter E."/>
            <person name="Kautsar S.A."/>
            <person name="Yang D."/>
            <person name="Bader C.D."/>
            <person name="Teijaro C.N."/>
            <person name="Fluegel L."/>
            <person name="Davis C.M."/>
            <person name="Simpson J.R."/>
            <person name="Lauterbach L."/>
            <person name="Steele A.D."/>
            <person name="Gui C."/>
            <person name="Meng S."/>
            <person name="Li G."/>
            <person name="Viehrig K."/>
            <person name="Ye F."/>
            <person name="Su P."/>
            <person name="Kiefer A.F."/>
            <person name="Nichols A."/>
            <person name="Cepeda A.J."/>
            <person name="Yan W."/>
            <person name="Fan B."/>
            <person name="Jiang Y."/>
            <person name="Adhikari A."/>
            <person name="Zheng C.-J."/>
            <person name="Schuster L."/>
            <person name="Cowan T.M."/>
            <person name="Smanski M.J."/>
            <person name="Chevrette M.G."/>
            <person name="De Carvalho L.P.S."/>
            <person name="Shen B."/>
        </authorList>
    </citation>
    <scope>NUCLEOTIDE SEQUENCE [LARGE SCALE GENOMIC DNA]</scope>
    <source>
        <strain evidence="2 3">NPDC050100</strain>
    </source>
</reference>
<sequence length="545" mass="56658">MTARAPIALAVADFRERVRRPAYAVTLLAAVGLACLAVPDAASHWVIMDVGGYRGVYTSAWIGTVTALAGALWLTMAGFYVVRDAIARDERTRVGHLLAASPLRTPTYLVGKCLSNVLVLASMAGVLAVTAPLMQFARGESGAFDPVALLLPFALITLPPLVLTAAAAVLFETVPLLRGGVGNVVWFVVSMVLVLGGQSRNAPLGGIGVRQAAESMRAALVEQGIDVSGREFSLGLTSVAEPLRTFRWDGFTPDGAFMGSRLVLLAVGIAVALLPTLWFGRFDPARGLGRGPVAVPSKPGRGRAKAQDEILGDLPRAGRGEPGMGGPVGLPVPPATATVTMTAPGRGRAFWRLLAGELRVLAGGVSPWWWLVVAAVTVAGFATPEPATLLPLAWIWPVLVWSRLGTLRVEHGVEGLLGAYPTMWRGLLAEWTAGVVLTAVTGIAPAVRMAATADWAGVGSWAGGALLVPALALALGVATRTHRVFQVVYLGLWYLAVNGVAALDYMGVVRSEGVPAGPSPLAVGGLALLLVGAALAVRTARHAVR</sequence>
<feature type="transmembrane region" description="Helical" evidence="1">
    <location>
        <begin position="176"/>
        <end position="196"/>
    </location>
</feature>
<feature type="transmembrane region" description="Helical" evidence="1">
    <location>
        <begin position="149"/>
        <end position="171"/>
    </location>
</feature>
<feature type="transmembrane region" description="Helical" evidence="1">
    <location>
        <begin position="59"/>
        <end position="82"/>
    </location>
</feature>
<name>A0ABV3GJ22_MICGL</name>
<feature type="transmembrane region" description="Helical" evidence="1">
    <location>
        <begin position="459"/>
        <end position="478"/>
    </location>
</feature>
<feature type="transmembrane region" description="Helical" evidence="1">
    <location>
        <begin position="360"/>
        <end position="382"/>
    </location>
</feature>
<feature type="transmembrane region" description="Helical" evidence="1">
    <location>
        <begin position="262"/>
        <end position="280"/>
    </location>
</feature>
<proteinExistence type="predicted"/>
<accession>A0ABV3GJ22</accession>
<feature type="transmembrane region" description="Helical" evidence="1">
    <location>
        <begin position="388"/>
        <end position="406"/>
    </location>
</feature>
<gene>
    <name evidence="2" type="ORF">AB0I59_22650</name>
</gene>
<evidence type="ECO:0000313" key="2">
    <source>
        <dbReference type="EMBL" id="MEV0971431.1"/>
    </source>
</evidence>
<evidence type="ECO:0008006" key="4">
    <source>
        <dbReference type="Google" id="ProtNLM"/>
    </source>
</evidence>
<dbReference type="EMBL" id="JBFALK010000012">
    <property type="protein sequence ID" value="MEV0971431.1"/>
    <property type="molecule type" value="Genomic_DNA"/>
</dbReference>
<keyword evidence="3" id="KW-1185">Reference proteome</keyword>
<evidence type="ECO:0000256" key="1">
    <source>
        <dbReference type="SAM" id="Phobius"/>
    </source>
</evidence>
<feature type="transmembrane region" description="Helical" evidence="1">
    <location>
        <begin position="427"/>
        <end position="447"/>
    </location>
</feature>
<feature type="transmembrane region" description="Helical" evidence="1">
    <location>
        <begin position="520"/>
        <end position="537"/>
    </location>
</feature>
<organism evidence="2 3">
    <name type="scientific">Microtetraspora glauca</name>
    <dbReference type="NCBI Taxonomy" id="1996"/>
    <lineage>
        <taxon>Bacteria</taxon>
        <taxon>Bacillati</taxon>
        <taxon>Actinomycetota</taxon>
        <taxon>Actinomycetes</taxon>
        <taxon>Streptosporangiales</taxon>
        <taxon>Streptosporangiaceae</taxon>
        <taxon>Microtetraspora</taxon>
    </lineage>
</organism>
<dbReference type="RefSeq" id="WP_358135731.1">
    <property type="nucleotide sequence ID" value="NZ_JBFALK010000012.1"/>
</dbReference>
<comment type="caution">
    <text evidence="2">The sequence shown here is derived from an EMBL/GenBank/DDBJ whole genome shotgun (WGS) entry which is preliminary data.</text>
</comment>